<reference evidence="1 2" key="1">
    <citation type="submission" date="2023-01" db="EMBL/GenBank/DDBJ databases">
        <authorList>
            <person name="Whitehead M."/>
        </authorList>
    </citation>
    <scope>NUCLEOTIDE SEQUENCE [LARGE SCALE GENOMIC DNA]</scope>
</reference>
<dbReference type="SUPFAM" id="SSF56672">
    <property type="entry name" value="DNA/RNA polymerases"/>
    <property type="match status" value="1"/>
</dbReference>
<dbReference type="InterPro" id="IPR050951">
    <property type="entry name" value="Retrovirus_Pol_polyprotein"/>
</dbReference>
<comment type="caution">
    <text evidence="1">The sequence shown here is derived from an EMBL/GenBank/DDBJ whole genome shotgun (WGS) entry which is preliminary data.</text>
</comment>
<dbReference type="GO" id="GO:0071897">
    <property type="term" value="P:DNA biosynthetic process"/>
    <property type="evidence" value="ECO:0007669"/>
    <property type="project" value="UniProtKB-ARBA"/>
</dbReference>
<dbReference type="PANTHER" id="PTHR37984">
    <property type="entry name" value="PROTEIN CBG26694"/>
    <property type="match status" value="1"/>
</dbReference>
<keyword evidence="2" id="KW-1185">Reference proteome</keyword>
<dbReference type="EMBL" id="CARXXK010001217">
    <property type="protein sequence ID" value="CAI6374507.1"/>
    <property type="molecule type" value="Genomic_DNA"/>
</dbReference>
<gene>
    <name evidence="1" type="ORF">MEUPH1_LOCUS28131</name>
</gene>
<name>A0AAV0Y2W3_9HEMI</name>
<protein>
    <submittedName>
        <fullName evidence="1">Uncharacterized protein</fullName>
    </submittedName>
</protein>
<dbReference type="AlphaFoldDB" id="A0AAV0Y2W3"/>
<dbReference type="PANTHER" id="PTHR37984:SF5">
    <property type="entry name" value="PROTEIN NYNRIN-LIKE"/>
    <property type="match status" value="1"/>
</dbReference>
<organism evidence="1 2">
    <name type="scientific">Macrosiphum euphorbiae</name>
    <name type="common">potato aphid</name>
    <dbReference type="NCBI Taxonomy" id="13131"/>
    <lineage>
        <taxon>Eukaryota</taxon>
        <taxon>Metazoa</taxon>
        <taxon>Ecdysozoa</taxon>
        <taxon>Arthropoda</taxon>
        <taxon>Hexapoda</taxon>
        <taxon>Insecta</taxon>
        <taxon>Pterygota</taxon>
        <taxon>Neoptera</taxon>
        <taxon>Paraneoptera</taxon>
        <taxon>Hemiptera</taxon>
        <taxon>Sternorrhyncha</taxon>
        <taxon>Aphidomorpha</taxon>
        <taxon>Aphidoidea</taxon>
        <taxon>Aphididae</taxon>
        <taxon>Macrosiphini</taxon>
        <taxon>Macrosiphum</taxon>
    </lineage>
</organism>
<dbReference type="InterPro" id="IPR043502">
    <property type="entry name" value="DNA/RNA_pol_sf"/>
</dbReference>
<sequence length="195" mass="22421">MLSKLGVGNNEINYCSMKVQAFGGFVLSVKGKVKLKCEIDGTIEEVEFVVIDNKYIKSILGRDTCEKLMLIQKINVIVSQNEKEQFIKDNKRIFEGLGKLPFKHKITLKENVTPVVRPPRRIPFKIKEKLKNTLETLEKNKIIEKIDKPTEWVNNLVITEKKNGTLKICLDPKFLNQANVENIHIFLPEMILKVS</sequence>
<dbReference type="Proteomes" id="UP001160148">
    <property type="component" value="Unassembled WGS sequence"/>
</dbReference>
<evidence type="ECO:0000313" key="1">
    <source>
        <dbReference type="EMBL" id="CAI6374507.1"/>
    </source>
</evidence>
<dbReference type="Gene3D" id="3.10.10.10">
    <property type="entry name" value="HIV Type 1 Reverse Transcriptase, subunit A, domain 1"/>
    <property type="match status" value="1"/>
</dbReference>
<proteinExistence type="predicted"/>
<accession>A0AAV0Y2W3</accession>
<evidence type="ECO:0000313" key="2">
    <source>
        <dbReference type="Proteomes" id="UP001160148"/>
    </source>
</evidence>